<proteinExistence type="predicted"/>
<dbReference type="EMBL" id="JABJRC010000001">
    <property type="protein sequence ID" value="NOL39652.1"/>
    <property type="molecule type" value="Genomic_DNA"/>
</dbReference>
<organism evidence="4 5">
    <name type="scientific">Kribbella sandramycini</name>
    <dbReference type="NCBI Taxonomy" id="60450"/>
    <lineage>
        <taxon>Bacteria</taxon>
        <taxon>Bacillati</taxon>
        <taxon>Actinomycetota</taxon>
        <taxon>Actinomycetes</taxon>
        <taxon>Propionibacteriales</taxon>
        <taxon>Kribbellaceae</taxon>
        <taxon>Kribbella</taxon>
    </lineage>
</organism>
<reference evidence="4 5" key="1">
    <citation type="submission" date="2020-05" db="EMBL/GenBank/DDBJ databases">
        <title>Genome sequence of Kribbella sandramycini ATCC 39419.</title>
        <authorList>
            <person name="Maclea K.S."/>
            <person name="Fair J.L."/>
        </authorList>
    </citation>
    <scope>NUCLEOTIDE SEQUENCE [LARGE SCALE GENOMIC DNA]</scope>
    <source>
        <strain evidence="4 5">ATCC 39419</strain>
    </source>
</reference>
<feature type="domain" description="Luciferase-like" evidence="2">
    <location>
        <begin position="20"/>
        <end position="231"/>
    </location>
</feature>
<comment type="caution">
    <text evidence="4">The sequence shown here is derived from an EMBL/GenBank/DDBJ whole genome shotgun (WGS) entry which is preliminary data.</text>
</comment>
<evidence type="ECO:0000256" key="1">
    <source>
        <dbReference type="ARBA" id="ARBA00023002"/>
    </source>
</evidence>
<dbReference type="GO" id="GO:0016705">
    <property type="term" value="F:oxidoreductase activity, acting on paired donors, with incorporation or reduction of molecular oxygen"/>
    <property type="evidence" value="ECO:0007669"/>
    <property type="project" value="InterPro"/>
</dbReference>
<dbReference type="GO" id="GO:0004497">
    <property type="term" value="F:monooxygenase activity"/>
    <property type="evidence" value="ECO:0007669"/>
    <property type="project" value="UniProtKB-KW"/>
</dbReference>
<dbReference type="InterPro" id="IPR011251">
    <property type="entry name" value="Luciferase-like_dom"/>
</dbReference>
<dbReference type="SUPFAM" id="SSF51679">
    <property type="entry name" value="Bacterial luciferase-like"/>
    <property type="match status" value="1"/>
</dbReference>
<gene>
    <name evidence="3" type="ORF">HNR71_003389</name>
    <name evidence="4" type="ORF">HPO96_05275</name>
</gene>
<reference evidence="3 6" key="2">
    <citation type="submission" date="2020-08" db="EMBL/GenBank/DDBJ databases">
        <title>Sequencing the genomes of 1000 actinobacteria strains.</title>
        <authorList>
            <person name="Klenk H.-P."/>
        </authorList>
    </citation>
    <scope>NUCLEOTIDE SEQUENCE [LARGE SCALE GENOMIC DNA]</scope>
    <source>
        <strain evidence="3 6">DSM 15626</strain>
    </source>
</reference>
<dbReference type="PANTHER" id="PTHR43244">
    <property type="match status" value="1"/>
</dbReference>
<accession>A0A7Y4KVX4</accession>
<protein>
    <submittedName>
        <fullName evidence="3">Alkanesulfonate monooxygenase SsuD/methylene tetrahydromethanopterin reductase-like flavin-dependent oxidoreductase (Luciferase family)</fullName>
    </submittedName>
    <submittedName>
        <fullName evidence="4">LLM class flavin-dependent oxidoreductase</fullName>
    </submittedName>
</protein>
<evidence type="ECO:0000313" key="5">
    <source>
        <dbReference type="Proteomes" id="UP000534306"/>
    </source>
</evidence>
<dbReference type="Proteomes" id="UP000534306">
    <property type="component" value="Unassembled WGS sequence"/>
</dbReference>
<dbReference type="Proteomes" id="UP000553957">
    <property type="component" value="Unassembled WGS sequence"/>
</dbReference>
<dbReference type="Pfam" id="PF00296">
    <property type="entry name" value="Bac_luciferase"/>
    <property type="match status" value="1"/>
</dbReference>
<name>A0A7Y4KVX4_9ACTN</name>
<dbReference type="AlphaFoldDB" id="A0A7Y4KVX4"/>
<keyword evidence="5" id="KW-1185">Reference proteome</keyword>
<keyword evidence="1" id="KW-0560">Oxidoreductase</keyword>
<dbReference type="EMBL" id="JACHKF010000001">
    <property type="protein sequence ID" value="MBB6567752.1"/>
    <property type="molecule type" value="Genomic_DNA"/>
</dbReference>
<evidence type="ECO:0000313" key="3">
    <source>
        <dbReference type="EMBL" id="MBB6567752.1"/>
    </source>
</evidence>
<evidence type="ECO:0000313" key="4">
    <source>
        <dbReference type="EMBL" id="NOL39652.1"/>
    </source>
</evidence>
<dbReference type="CDD" id="cd01097">
    <property type="entry name" value="Tetrahydromethanopterin_reductase"/>
    <property type="match status" value="1"/>
</dbReference>
<dbReference type="InterPro" id="IPR050564">
    <property type="entry name" value="F420-G6PD/mer"/>
</dbReference>
<keyword evidence="3" id="KW-0503">Monooxygenase</keyword>
<dbReference type="RefSeq" id="WP_171671449.1">
    <property type="nucleotide sequence ID" value="NZ_BAAAGT010000003.1"/>
</dbReference>
<sequence length="298" mass="32255">MTDYGHDLIFGSFVTPVSTPVQRPVELSVVSERAGLDVVSFQDHPYMPALQDTWTLLSYVAARTERIRFTGNVLNLPLRPPAVLARAAAGLDQLSGGRFEMGIGAGGFWDAIGAMGGQRLDPGDSVLALEEGIQIMRGLWDTSQPGGFSFDGEFYQVPNAKRGPAPAHAIPVRVGSYKPRMLRLTGRVGDGWLPTLKYLPEGITSLAWMNEHIDEGALAVGRKPTDVTRYLNIDGRFSQAAGGLFDGPPQQWAEQIADVALAYGISGFLLMSDDPADLELFGREVAPLTRELVAAERD</sequence>
<dbReference type="PANTHER" id="PTHR43244:SF1">
    <property type="entry name" value="5,10-METHYLENETETRAHYDROMETHANOPTERIN REDUCTASE"/>
    <property type="match status" value="1"/>
</dbReference>
<evidence type="ECO:0000313" key="6">
    <source>
        <dbReference type="Proteomes" id="UP000553957"/>
    </source>
</evidence>
<evidence type="ECO:0000259" key="2">
    <source>
        <dbReference type="Pfam" id="PF00296"/>
    </source>
</evidence>
<dbReference type="Gene3D" id="3.20.20.30">
    <property type="entry name" value="Luciferase-like domain"/>
    <property type="match status" value="1"/>
</dbReference>
<dbReference type="InterPro" id="IPR036661">
    <property type="entry name" value="Luciferase-like_sf"/>
</dbReference>